<dbReference type="OrthoDB" id="162617at2"/>
<evidence type="ECO:0000313" key="2">
    <source>
        <dbReference type="EMBL" id="TQE93157.1"/>
    </source>
</evidence>
<organism evidence="2 3">
    <name type="scientific">Litorilinea aerophila</name>
    <dbReference type="NCBI Taxonomy" id="1204385"/>
    <lineage>
        <taxon>Bacteria</taxon>
        <taxon>Bacillati</taxon>
        <taxon>Chloroflexota</taxon>
        <taxon>Caldilineae</taxon>
        <taxon>Caldilineales</taxon>
        <taxon>Caldilineaceae</taxon>
        <taxon>Litorilinea</taxon>
    </lineage>
</organism>
<feature type="transmembrane region" description="Helical" evidence="1">
    <location>
        <begin position="437"/>
        <end position="462"/>
    </location>
</feature>
<dbReference type="InParanoid" id="A0A540V8Q2"/>
<keyword evidence="3" id="KW-1185">Reference proteome</keyword>
<comment type="caution">
    <text evidence="2">The sequence shown here is derived from an EMBL/GenBank/DDBJ whole genome shotgun (WGS) entry which is preliminary data.</text>
</comment>
<evidence type="ECO:0008006" key="4">
    <source>
        <dbReference type="Google" id="ProtNLM"/>
    </source>
</evidence>
<keyword evidence="1" id="KW-0812">Transmembrane</keyword>
<feature type="transmembrane region" description="Helical" evidence="1">
    <location>
        <begin position="337"/>
        <end position="358"/>
    </location>
</feature>
<feature type="transmembrane region" description="Helical" evidence="1">
    <location>
        <begin position="474"/>
        <end position="493"/>
    </location>
</feature>
<feature type="transmembrane region" description="Helical" evidence="1">
    <location>
        <begin position="212"/>
        <end position="240"/>
    </location>
</feature>
<feature type="transmembrane region" description="Helical" evidence="1">
    <location>
        <begin position="393"/>
        <end position="417"/>
    </location>
</feature>
<keyword evidence="1" id="KW-0472">Membrane</keyword>
<gene>
    <name evidence="2" type="ORF">FKZ61_22580</name>
</gene>
<dbReference type="RefSeq" id="WP_141612442.1">
    <property type="nucleotide sequence ID" value="NZ_VIGC02000048.1"/>
</dbReference>
<dbReference type="AlphaFoldDB" id="A0A540V8Q2"/>
<protein>
    <recommendedName>
        <fullName evidence="4">DUF2029 domain-containing protein</fullName>
    </recommendedName>
</protein>
<proteinExistence type="predicted"/>
<dbReference type="EMBL" id="VIGC01000048">
    <property type="protein sequence ID" value="TQE93157.1"/>
    <property type="molecule type" value="Genomic_DNA"/>
</dbReference>
<dbReference type="Proteomes" id="UP000317371">
    <property type="component" value="Unassembled WGS sequence"/>
</dbReference>
<feature type="transmembrane region" description="Helical" evidence="1">
    <location>
        <begin position="42"/>
        <end position="62"/>
    </location>
</feature>
<name>A0A540V8Q2_9CHLR</name>
<reference evidence="2 3" key="1">
    <citation type="submission" date="2019-06" db="EMBL/GenBank/DDBJ databases">
        <title>Genome sequence of Litorilinea aerophila BAA-2444.</title>
        <authorList>
            <person name="Maclea K.S."/>
            <person name="Maurais E.G."/>
            <person name="Iannazzi L.C."/>
        </authorList>
    </citation>
    <scope>NUCLEOTIDE SEQUENCE [LARGE SCALE GENOMIC DNA]</scope>
    <source>
        <strain evidence="2 3">ATCC BAA-2444</strain>
    </source>
</reference>
<feature type="transmembrane region" description="Helical" evidence="1">
    <location>
        <begin position="124"/>
        <end position="144"/>
    </location>
</feature>
<accession>A0A540V8Q2</accession>
<sequence length="765" mass="86230">MKRRFLVNPGRNSPSVSTRGSAAQFLPWHLRQTVLAWYRRHYPFLVVLTLFVSFRLLAILLFRPGGFIADFSDYDFYYTWSQLVPMGYRAYDNLWTAYPPLFPALMLPIADLAHRIPPWVEPRFWFHTLFGLALLAFETGNLILIYRLGNRLRPASPAQGQTAGFWPVPGGLGSAILYSLFFVPVYTLLGWFEPYPLFFMLLALDLLLARRGTLWPLSAVVAGLGFLVKLTPALMVPIAVRRLGARLNWQALRHDWFNPRAEGNLLRPTLYGAIFLATVVGVGYPFVRHNPALAFSSFQVQSIRPPWQSLWALLDGFYGYGLVPLDMRNLAGLGGPLWESRLPWTWIGLGFALLYLYLYTRPYDWQHPRTPLAFAGASVILLFLYSKGWSPQFLLWILVFIALLQPGLYGVLVGSLLSLTNFVEANVFLIMLPEEHWLLWGTVLVRTGLLLALMAEWLGQIWQPQRRGERLQRVARVAGSSILALAVIAAVAATPQAAQAYRDRRLAEHPCREAVLLLQEEAEWPDRRIVTQQVQVWQDFYPWLHERYSFLVVDGYDGQQPDRDRSQVVAERLAQQVTPGEFWWISRPDLPESPTSPIAGGQAFLARADVAQLEVRELGACVLQRLVRLPATEVATLEADGVPIHLWAISMGRAQRGAPWHLVLYWQASAPIAGSYTVFTQLLAPDGTLVAQQDNPPGAGLAPTHTWPPGAVIRDPYRLMLPDTLAPGTYELHIGLYDATGRLPVTLPDGTVDDHISLDVRVREP</sequence>
<evidence type="ECO:0000313" key="3">
    <source>
        <dbReference type="Proteomes" id="UP000317371"/>
    </source>
</evidence>
<keyword evidence="1" id="KW-1133">Transmembrane helix</keyword>
<evidence type="ECO:0000256" key="1">
    <source>
        <dbReference type="SAM" id="Phobius"/>
    </source>
</evidence>
<feature type="transmembrane region" description="Helical" evidence="1">
    <location>
        <begin position="269"/>
        <end position="287"/>
    </location>
</feature>
<feature type="transmembrane region" description="Helical" evidence="1">
    <location>
        <begin position="165"/>
        <end position="192"/>
    </location>
</feature>